<evidence type="ECO:0000313" key="2">
    <source>
        <dbReference type="Proteomes" id="UP000585474"/>
    </source>
</evidence>
<name>A0A7J0DG30_9ERIC</name>
<evidence type="ECO:0000313" key="1">
    <source>
        <dbReference type="EMBL" id="GFS33405.1"/>
    </source>
</evidence>
<sequence length="137" mass="15532">MESQIEYWIQAEPFVQRHRDVLYVCSMQGTCTHGEQHGEWCCWQMISSVPHDRQEVIDINQSSGGILRVSKGNKEMLRGRKTEGLYQLDSSVQTEGGRRDGATTNHKVTYFAANLGGKVWALRYGSAYTSMESKVAR</sequence>
<reference evidence="2" key="1">
    <citation type="submission" date="2019-07" db="EMBL/GenBank/DDBJ databases">
        <title>De Novo Assembly of kiwifruit Actinidia rufa.</title>
        <authorList>
            <person name="Sugita-Konishi S."/>
            <person name="Sato K."/>
            <person name="Mori E."/>
            <person name="Abe Y."/>
            <person name="Kisaki G."/>
            <person name="Hamano K."/>
            <person name="Suezawa K."/>
            <person name="Otani M."/>
            <person name="Fukuda T."/>
            <person name="Manabe T."/>
            <person name="Gomi K."/>
            <person name="Tabuchi M."/>
            <person name="Akimitsu K."/>
            <person name="Kataoka I."/>
        </authorList>
    </citation>
    <scope>NUCLEOTIDE SEQUENCE [LARGE SCALE GENOMIC DNA]</scope>
    <source>
        <strain evidence="2">cv. Fuchu</strain>
    </source>
</reference>
<dbReference type="Proteomes" id="UP000585474">
    <property type="component" value="Unassembled WGS sequence"/>
</dbReference>
<dbReference type="EMBL" id="BJWL01000186">
    <property type="protein sequence ID" value="GFS33405.1"/>
    <property type="molecule type" value="Genomic_DNA"/>
</dbReference>
<accession>A0A7J0DG30</accession>
<keyword evidence="2" id="KW-1185">Reference proteome</keyword>
<dbReference type="AlphaFoldDB" id="A0A7J0DG30"/>
<gene>
    <name evidence="1" type="ORF">Acr_00g0028230</name>
</gene>
<comment type="caution">
    <text evidence="1">The sequence shown here is derived from an EMBL/GenBank/DDBJ whole genome shotgun (WGS) entry which is preliminary data.</text>
</comment>
<dbReference type="OrthoDB" id="97058at2759"/>
<organism evidence="1 2">
    <name type="scientific">Actinidia rufa</name>
    <dbReference type="NCBI Taxonomy" id="165716"/>
    <lineage>
        <taxon>Eukaryota</taxon>
        <taxon>Viridiplantae</taxon>
        <taxon>Streptophyta</taxon>
        <taxon>Embryophyta</taxon>
        <taxon>Tracheophyta</taxon>
        <taxon>Spermatophyta</taxon>
        <taxon>Magnoliopsida</taxon>
        <taxon>eudicotyledons</taxon>
        <taxon>Gunneridae</taxon>
        <taxon>Pentapetalae</taxon>
        <taxon>asterids</taxon>
        <taxon>Ericales</taxon>
        <taxon>Actinidiaceae</taxon>
        <taxon>Actinidia</taxon>
    </lineage>
</organism>
<protein>
    <submittedName>
        <fullName evidence="1">Uncharacterized protein</fullName>
    </submittedName>
</protein>
<proteinExistence type="predicted"/>